<feature type="compositionally biased region" description="Basic and acidic residues" evidence="1">
    <location>
        <begin position="54"/>
        <end position="66"/>
    </location>
</feature>
<dbReference type="Proteomes" id="UP000600918">
    <property type="component" value="Unassembled WGS sequence"/>
</dbReference>
<evidence type="ECO:0000256" key="1">
    <source>
        <dbReference type="SAM" id="MobiDB-lite"/>
    </source>
</evidence>
<keyword evidence="3" id="KW-1185">Reference proteome</keyword>
<accession>A0A834UD16</accession>
<reference evidence="2" key="1">
    <citation type="journal article" date="2020" name="G3 (Bethesda)">
        <title>High-Quality Assemblies for Three Invasive Social Wasps from the &lt;i&gt;Vespula&lt;/i&gt; Genus.</title>
        <authorList>
            <person name="Harrop T.W.R."/>
            <person name="Guhlin J."/>
            <person name="McLaughlin G.M."/>
            <person name="Permina E."/>
            <person name="Stockwell P."/>
            <person name="Gilligan J."/>
            <person name="Le Lec M.F."/>
            <person name="Gruber M.A.M."/>
            <person name="Quinn O."/>
            <person name="Lovegrove M."/>
            <person name="Duncan E.J."/>
            <person name="Remnant E.J."/>
            <person name="Van Eeckhoven J."/>
            <person name="Graham B."/>
            <person name="Knapp R.A."/>
            <person name="Langford K.W."/>
            <person name="Kronenberg Z."/>
            <person name="Press M.O."/>
            <person name="Eacker S.M."/>
            <person name="Wilson-Rankin E.E."/>
            <person name="Purcell J."/>
            <person name="Lester P.J."/>
            <person name="Dearden P.K."/>
        </authorList>
    </citation>
    <scope>NUCLEOTIDE SEQUENCE</scope>
    <source>
        <strain evidence="2">Volc-1</strain>
    </source>
</reference>
<evidence type="ECO:0000313" key="3">
    <source>
        <dbReference type="Proteomes" id="UP000600918"/>
    </source>
</evidence>
<dbReference type="AlphaFoldDB" id="A0A834UD16"/>
<organism evidence="2 3">
    <name type="scientific">Vespula pensylvanica</name>
    <name type="common">Western yellow jacket</name>
    <name type="synonym">Wasp</name>
    <dbReference type="NCBI Taxonomy" id="30213"/>
    <lineage>
        <taxon>Eukaryota</taxon>
        <taxon>Metazoa</taxon>
        <taxon>Ecdysozoa</taxon>
        <taxon>Arthropoda</taxon>
        <taxon>Hexapoda</taxon>
        <taxon>Insecta</taxon>
        <taxon>Pterygota</taxon>
        <taxon>Neoptera</taxon>
        <taxon>Endopterygota</taxon>
        <taxon>Hymenoptera</taxon>
        <taxon>Apocrita</taxon>
        <taxon>Aculeata</taxon>
        <taxon>Vespoidea</taxon>
        <taxon>Vespidae</taxon>
        <taxon>Vespinae</taxon>
        <taxon>Vespula</taxon>
    </lineage>
</organism>
<evidence type="ECO:0000313" key="2">
    <source>
        <dbReference type="EMBL" id="KAF7432050.1"/>
    </source>
</evidence>
<protein>
    <submittedName>
        <fullName evidence="2">Uncharacterized protein</fullName>
    </submittedName>
</protein>
<feature type="compositionally biased region" description="Basic and acidic residues" evidence="1">
    <location>
        <begin position="14"/>
        <end position="32"/>
    </location>
</feature>
<gene>
    <name evidence="2" type="ORF">H0235_004974</name>
</gene>
<comment type="caution">
    <text evidence="2">The sequence shown here is derived from an EMBL/GenBank/DDBJ whole genome shotgun (WGS) entry which is preliminary data.</text>
</comment>
<sequence>MIDSAIMKNVTLRLDGKSGGEEERKRERREQEQPSCEVEEEEEQQQQQQQQQQEKQEEQEQDETRMRTVSCWNKENRPRVPIVEVIPLPKEKRPWTSDLRNDS</sequence>
<proteinExistence type="predicted"/>
<dbReference type="EMBL" id="JACSDY010000003">
    <property type="protein sequence ID" value="KAF7432050.1"/>
    <property type="molecule type" value="Genomic_DNA"/>
</dbReference>
<name>A0A834UD16_VESPE</name>
<feature type="region of interest" description="Disordered" evidence="1">
    <location>
        <begin position="1"/>
        <end position="72"/>
    </location>
</feature>